<evidence type="ECO:0000313" key="1">
    <source>
        <dbReference type="EMBL" id="VVD04440.1"/>
    </source>
</evidence>
<sequence length="84" mass="9393">MEFEVTIKVEIEETEEQMPVITPIVKSEPDTSIDERENNDLATCINNPTNEESLLECSNLSEGLLNDKAEIVITKEGAEVLEDI</sequence>
<keyword evidence="2" id="KW-1185">Reference proteome</keyword>
<protein>
    <submittedName>
        <fullName evidence="1">Uncharacterized protein</fullName>
    </submittedName>
</protein>
<gene>
    <name evidence="1" type="ORF">LSINAPIS_LOCUS14191</name>
</gene>
<accession>A0A5E4R1S5</accession>
<dbReference type="Proteomes" id="UP000324832">
    <property type="component" value="Unassembled WGS sequence"/>
</dbReference>
<reference evidence="1 2" key="1">
    <citation type="submission" date="2017-07" db="EMBL/GenBank/DDBJ databases">
        <authorList>
            <person name="Talla V."/>
            <person name="Backstrom N."/>
        </authorList>
    </citation>
    <scope>NUCLEOTIDE SEQUENCE [LARGE SCALE GENOMIC DNA]</scope>
</reference>
<evidence type="ECO:0000313" key="2">
    <source>
        <dbReference type="Proteomes" id="UP000324832"/>
    </source>
</evidence>
<dbReference type="EMBL" id="FZQP02006863">
    <property type="protein sequence ID" value="VVD04440.1"/>
    <property type="molecule type" value="Genomic_DNA"/>
</dbReference>
<name>A0A5E4R1S5_9NEOP</name>
<proteinExistence type="predicted"/>
<dbReference type="AlphaFoldDB" id="A0A5E4R1S5"/>
<organism evidence="1 2">
    <name type="scientific">Leptidea sinapis</name>
    <dbReference type="NCBI Taxonomy" id="189913"/>
    <lineage>
        <taxon>Eukaryota</taxon>
        <taxon>Metazoa</taxon>
        <taxon>Ecdysozoa</taxon>
        <taxon>Arthropoda</taxon>
        <taxon>Hexapoda</taxon>
        <taxon>Insecta</taxon>
        <taxon>Pterygota</taxon>
        <taxon>Neoptera</taxon>
        <taxon>Endopterygota</taxon>
        <taxon>Lepidoptera</taxon>
        <taxon>Glossata</taxon>
        <taxon>Ditrysia</taxon>
        <taxon>Papilionoidea</taxon>
        <taxon>Pieridae</taxon>
        <taxon>Dismorphiinae</taxon>
        <taxon>Leptidea</taxon>
    </lineage>
</organism>